<organism evidence="11 12">
    <name type="scientific">Vitis vinifera</name>
    <name type="common">Grape</name>
    <dbReference type="NCBI Taxonomy" id="29760"/>
    <lineage>
        <taxon>Eukaryota</taxon>
        <taxon>Viridiplantae</taxon>
        <taxon>Streptophyta</taxon>
        <taxon>Embryophyta</taxon>
        <taxon>Tracheophyta</taxon>
        <taxon>Spermatophyta</taxon>
        <taxon>Magnoliopsida</taxon>
        <taxon>eudicotyledons</taxon>
        <taxon>Gunneridae</taxon>
        <taxon>Pentapetalae</taxon>
        <taxon>rosids</taxon>
        <taxon>Vitales</taxon>
        <taxon>Vitaceae</taxon>
        <taxon>Viteae</taxon>
        <taxon>Vitis</taxon>
    </lineage>
</organism>
<dbReference type="InterPro" id="IPR004326">
    <property type="entry name" value="Mlo"/>
</dbReference>
<feature type="transmembrane region" description="Helical" evidence="10">
    <location>
        <begin position="72"/>
        <end position="91"/>
    </location>
</feature>
<feature type="transmembrane region" description="Helical" evidence="10">
    <location>
        <begin position="309"/>
        <end position="333"/>
    </location>
</feature>
<comment type="subcellular location">
    <subcellularLocation>
        <location evidence="1 8">Membrane</location>
        <topology evidence="1 8">Multi-pass membrane protein</topology>
    </subcellularLocation>
</comment>
<dbReference type="PANTHER" id="PTHR31942">
    <property type="entry name" value="MLO-LIKE PROTEIN 1"/>
    <property type="match status" value="1"/>
</dbReference>
<feature type="transmembrane region" description="Helical" evidence="10">
    <location>
        <begin position="270"/>
        <end position="294"/>
    </location>
</feature>
<evidence type="ECO:0000256" key="10">
    <source>
        <dbReference type="SAM" id="Phobius"/>
    </source>
</evidence>
<comment type="domain">
    <text evidence="8">The C-terminus contains a calmodulin-binding domain, which binds calmodulin in a calcium-dependent fashion.</text>
</comment>
<comment type="function">
    <text evidence="8">May be involved in modulation of pathogen defense and leaf cell death.</text>
</comment>
<dbReference type="PANTHER" id="PTHR31942:SF82">
    <property type="entry name" value="MLO PROTEIN HOMOLOG 1"/>
    <property type="match status" value="1"/>
</dbReference>
<keyword evidence="8" id="KW-0112">Calmodulin-binding</keyword>
<feature type="compositionally biased region" description="Basic and acidic residues" evidence="9">
    <location>
        <begin position="443"/>
        <end position="458"/>
    </location>
</feature>
<feature type="compositionally biased region" description="Polar residues" evidence="9">
    <location>
        <begin position="409"/>
        <end position="428"/>
    </location>
</feature>
<dbReference type="EMBL" id="QGNW01001190">
    <property type="protein sequence ID" value="RVW50863.1"/>
    <property type="molecule type" value="Genomic_DNA"/>
</dbReference>
<protein>
    <recommendedName>
        <fullName evidence="8">MLO-like protein</fullName>
    </recommendedName>
</protein>
<name>A0A438ET02_VITVI</name>
<evidence type="ECO:0000256" key="9">
    <source>
        <dbReference type="SAM" id="MobiDB-lite"/>
    </source>
</evidence>
<dbReference type="GO" id="GO:0016020">
    <property type="term" value="C:membrane"/>
    <property type="evidence" value="ECO:0007669"/>
    <property type="project" value="UniProtKB-SubCell"/>
</dbReference>
<dbReference type="GO" id="GO:0006952">
    <property type="term" value="P:defense response"/>
    <property type="evidence" value="ECO:0007669"/>
    <property type="project" value="UniProtKB-KW"/>
</dbReference>
<evidence type="ECO:0000313" key="12">
    <source>
        <dbReference type="Proteomes" id="UP000288805"/>
    </source>
</evidence>
<keyword evidence="6 8" id="KW-0472">Membrane</keyword>
<evidence type="ECO:0000256" key="1">
    <source>
        <dbReference type="ARBA" id="ARBA00004141"/>
    </source>
</evidence>
<feature type="region of interest" description="Disordered" evidence="9">
    <location>
        <begin position="374"/>
        <end position="466"/>
    </location>
</feature>
<keyword evidence="4 8" id="KW-0611">Plant defense</keyword>
<dbReference type="AlphaFoldDB" id="A0A438ET02"/>
<gene>
    <name evidence="11" type="primary">MLO1_2</name>
    <name evidence="8" type="synonym">MLO</name>
    <name evidence="11" type="ORF">CK203_071343</name>
</gene>
<keyword evidence="5 8" id="KW-1133">Transmembrane helix</keyword>
<evidence type="ECO:0000256" key="4">
    <source>
        <dbReference type="ARBA" id="ARBA00022821"/>
    </source>
</evidence>
<feature type="transmembrane region" description="Helical" evidence="10">
    <location>
        <begin position="188"/>
        <end position="209"/>
    </location>
</feature>
<evidence type="ECO:0000256" key="7">
    <source>
        <dbReference type="ARBA" id="ARBA00023265"/>
    </source>
</evidence>
<feature type="transmembrane region" description="Helical" evidence="10">
    <location>
        <begin position="215"/>
        <end position="236"/>
    </location>
</feature>
<evidence type="ECO:0000256" key="5">
    <source>
        <dbReference type="ARBA" id="ARBA00022989"/>
    </source>
</evidence>
<evidence type="ECO:0000313" key="11">
    <source>
        <dbReference type="EMBL" id="RVW50863.1"/>
    </source>
</evidence>
<sequence length="466" mass="53388">MLPCKRGYKDGGGYGGDDGDEGGDGRRKLLSYAEEMILRRVLAAQAGGDYCSKSERNLKMLREFVKMIPSTWIFGYLVFHVLYSVMTMALAQAKMKKWKSWESETSSLEYEFTNDPARFRFTHQTSFVRRHAASPEHLGLDGLQFFASVTKVDYTTMRRGFINAHLAPNSKFNFHKYIKRSMEDDFKVVVGISIPLWIFAIIFMLLNVYKWYTLSWMQIVPVTILLVVGTKLELIIMEMAEEIQDRTTVVKGAPIVEPNNKFFWFNRPHWVLLLIHFILFQNAFQMSFFLWITYEYGIKSCFHENLAEILVRLVCGVALQILCSYITFPLYALKQKNCFQDISHGSHMKKSIFEEQTAQALKKWQKAAKERKKLRKAGGDIAPGSLGGENTPSHGASPLHLLRNHKYRSSTNEVESAPTSPKSCQSDTDLSDMEGSSRHGHHQSKENDHLDRNAESHSIDFSFSKA</sequence>
<evidence type="ECO:0000256" key="2">
    <source>
        <dbReference type="ARBA" id="ARBA00006574"/>
    </source>
</evidence>
<evidence type="ECO:0000256" key="6">
    <source>
        <dbReference type="ARBA" id="ARBA00023136"/>
    </source>
</evidence>
<proteinExistence type="inferred from homology"/>
<evidence type="ECO:0000256" key="3">
    <source>
        <dbReference type="ARBA" id="ARBA00022692"/>
    </source>
</evidence>
<evidence type="ECO:0000256" key="8">
    <source>
        <dbReference type="RuleBase" id="RU280816"/>
    </source>
</evidence>
<dbReference type="GO" id="GO:0005516">
    <property type="term" value="F:calmodulin binding"/>
    <property type="evidence" value="ECO:0007669"/>
    <property type="project" value="UniProtKB-KW"/>
</dbReference>
<keyword evidence="7 8" id="KW-0568">Pathogenesis-related protein</keyword>
<keyword evidence="3 8" id="KW-0812">Transmembrane</keyword>
<dbReference type="Pfam" id="PF03094">
    <property type="entry name" value="Mlo"/>
    <property type="match status" value="1"/>
</dbReference>
<comment type="caution">
    <text evidence="11">The sequence shown here is derived from an EMBL/GenBank/DDBJ whole genome shotgun (WGS) entry which is preliminary data.</text>
</comment>
<comment type="similarity">
    <text evidence="2 8">Belongs to the MLO family.</text>
</comment>
<accession>A0A438ET02</accession>
<dbReference type="Proteomes" id="UP000288805">
    <property type="component" value="Unassembled WGS sequence"/>
</dbReference>
<reference evidence="11 12" key="1">
    <citation type="journal article" date="2018" name="PLoS Genet.">
        <title>Population sequencing reveals clonal diversity and ancestral inbreeding in the grapevine cultivar Chardonnay.</title>
        <authorList>
            <person name="Roach M.J."/>
            <person name="Johnson D.L."/>
            <person name="Bohlmann J."/>
            <person name="van Vuuren H.J."/>
            <person name="Jones S.J."/>
            <person name="Pretorius I.S."/>
            <person name="Schmidt S.A."/>
            <person name="Borneman A.R."/>
        </authorList>
    </citation>
    <scope>NUCLEOTIDE SEQUENCE [LARGE SCALE GENOMIC DNA]</scope>
    <source>
        <strain evidence="12">cv. Chardonnay</strain>
        <tissue evidence="11">Leaf</tissue>
    </source>
</reference>